<comment type="subcellular location">
    <subcellularLocation>
        <location evidence="1">Cell inner membrane</location>
        <topology evidence="1">Multi-pass membrane protein</topology>
    </subcellularLocation>
</comment>
<feature type="transmembrane region" description="Helical" evidence="8">
    <location>
        <begin position="357"/>
        <end position="378"/>
    </location>
</feature>
<accession>A0A2M7IJD8</accession>
<sequence>MLNKNFFYALSTLIGMIIGVGIFGIPYSFAQAGILVGFFYLIFLTLVVTTVHLLYGEIILRTGQDCRLVGYGERYFGAKGKTLTTGIVIFQFYGALLAYIIAGGYFLNIIFNRFFGGSDFSWSLIFFAFGALAIFFGLKMVSLSEFFMAILLVALAIFFVSRGAPLVNFENFKGFSLMKFFLPYGVIFFSLTGGAAVPELRQILKGQERKIKRVIILGTFIPAVIYLLFALVVVGITGEGTSENAISGLIPYLGQNIVIAGAIFGFLAVITSFLMLGLNLRKMFQLDYKLNKFLAWVLACFVPLIIFLAGFNDFIVVIGLIGAVAGGFEGIMTVLIYIKAKRMGDRQPEYNLKLNKIFVWGFVLLFALGIIYQFIYLAK</sequence>
<evidence type="ECO:0000256" key="4">
    <source>
        <dbReference type="ARBA" id="ARBA00022519"/>
    </source>
</evidence>
<protein>
    <recommendedName>
        <fullName evidence="11">Amino acid transporter transmembrane domain-containing protein</fullName>
    </recommendedName>
</protein>
<keyword evidence="2" id="KW-0813">Transport</keyword>
<keyword evidence="3" id="KW-1003">Cell membrane</keyword>
<evidence type="ECO:0000256" key="6">
    <source>
        <dbReference type="ARBA" id="ARBA00022989"/>
    </source>
</evidence>
<feature type="transmembrane region" description="Helical" evidence="8">
    <location>
        <begin position="7"/>
        <end position="27"/>
    </location>
</feature>
<gene>
    <name evidence="9" type="ORF">CO001_00230</name>
</gene>
<comment type="caution">
    <text evidence="9">The sequence shown here is derived from an EMBL/GenBank/DDBJ whole genome shotgun (WGS) entry which is preliminary data.</text>
</comment>
<evidence type="ECO:0000256" key="7">
    <source>
        <dbReference type="ARBA" id="ARBA00023136"/>
    </source>
</evidence>
<dbReference type="Gene3D" id="1.20.1740.10">
    <property type="entry name" value="Amino acid/polyamine transporter I"/>
    <property type="match status" value="1"/>
</dbReference>
<feature type="transmembrane region" description="Helical" evidence="8">
    <location>
        <begin position="257"/>
        <end position="278"/>
    </location>
</feature>
<dbReference type="Proteomes" id="UP000229561">
    <property type="component" value="Unassembled WGS sequence"/>
</dbReference>
<evidence type="ECO:0000256" key="1">
    <source>
        <dbReference type="ARBA" id="ARBA00004429"/>
    </source>
</evidence>
<evidence type="ECO:0000256" key="3">
    <source>
        <dbReference type="ARBA" id="ARBA00022475"/>
    </source>
</evidence>
<evidence type="ECO:0008006" key="11">
    <source>
        <dbReference type="Google" id="ProtNLM"/>
    </source>
</evidence>
<feature type="transmembrane region" description="Helical" evidence="8">
    <location>
        <begin position="314"/>
        <end position="337"/>
    </location>
</feature>
<keyword evidence="4" id="KW-0997">Cell inner membrane</keyword>
<feature type="transmembrane region" description="Helical" evidence="8">
    <location>
        <begin position="33"/>
        <end position="55"/>
    </location>
</feature>
<evidence type="ECO:0000256" key="5">
    <source>
        <dbReference type="ARBA" id="ARBA00022692"/>
    </source>
</evidence>
<dbReference type="GO" id="GO:0015179">
    <property type="term" value="F:L-amino acid transmembrane transporter activity"/>
    <property type="evidence" value="ECO:0007669"/>
    <property type="project" value="TreeGrafter"/>
</dbReference>
<feature type="transmembrane region" description="Helical" evidence="8">
    <location>
        <begin position="290"/>
        <end position="308"/>
    </location>
</feature>
<reference evidence="10" key="1">
    <citation type="submission" date="2017-09" db="EMBL/GenBank/DDBJ databases">
        <title>Depth-based differentiation of microbial function through sediment-hosted aquifers and enrichment of novel symbionts in the deep terrestrial subsurface.</title>
        <authorList>
            <person name="Probst A.J."/>
            <person name="Ladd B."/>
            <person name="Jarett J.K."/>
            <person name="Geller-Mcgrath D.E."/>
            <person name="Sieber C.M.K."/>
            <person name="Emerson J.B."/>
            <person name="Anantharaman K."/>
            <person name="Thomas B.C."/>
            <person name="Malmstrom R."/>
            <person name="Stieglmeier M."/>
            <person name="Klingl A."/>
            <person name="Woyke T."/>
            <person name="Ryan C.M."/>
            <person name="Banfield J.F."/>
        </authorList>
    </citation>
    <scope>NUCLEOTIDE SEQUENCE [LARGE SCALE GENOMIC DNA]</scope>
</reference>
<feature type="transmembrane region" description="Helical" evidence="8">
    <location>
        <begin position="145"/>
        <end position="161"/>
    </location>
</feature>
<keyword evidence="6 8" id="KW-1133">Transmembrane helix</keyword>
<evidence type="ECO:0000313" key="9">
    <source>
        <dbReference type="EMBL" id="PIW76647.1"/>
    </source>
</evidence>
<evidence type="ECO:0000256" key="8">
    <source>
        <dbReference type="SAM" id="Phobius"/>
    </source>
</evidence>
<feature type="transmembrane region" description="Helical" evidence="8">
    <location>
        <begin position="83"/>
        <end position="108"/>
    </location>
</feature>
<feature type="transmembrane region" description="Helical" evidence="8">
    <location>
        <begin position="120"/>
        <end position="138"/>
    </location>
</feature>
<keyword evidence="5 8" id="KW-0812">Transmembrane</keyword>
<evidence type="ECO:0000256" key="2">
    <source>
        <dbReference type="ARBA" id="ARBA00022448"/>
    </source>
</evidence>
<name>A0A2M7IJD8_9BACT</name>
<organism evidence="9 10">
    <name type="scientific">Candidatus Portnoybacteria bacterium CG_4_8_14_3_um_filter_40_10</name>
    <dbReference type="NCBI Taxonomy" id="1974801"/>
    <lineage>
        <taxon>Bacteria</taxon>
        <taxon>Candidatus Portnoyibacteriota</taxon>
    </lineage>
</organism>
<dbReference type="AlphaFoldDB" id="A0A2M7IJD8"/>
<feature type="transmembrane region" description="Helical" evidence="8">
    <location>
        <begin position="214"/>
        <end position="237"/>
    </location>
</feature>
<feature type="transmembrane region" description="Helical" evidence="8">
    <location>
        <begin position="181"/>
        <end position="202"/>
    </location>
</feature>
<dbReference type="InterPro" id="IPR018227">
    <property type="entry name" value="Amino_acid_transport_2"/>
</dbReference>
<dbReference type="PANTHER" id="PTHR22950">
    <property type="entry name" value="AMINO ACID TRANSPORTER"/>
    <property type="match status" value="1"/>
</dbReference>
<dbReference type="Pfam" id="PF03222">
    <property type="entry name" value="Trp_Tyr_perm"/>
    <property type="match status" value="1"/>
</dbReference>
<keyword evidence="7 8" id="KW-0472">Membrane</keyword>
<proteinExistence type="predicted"/>
<dbReference type="GO" id="GO:0005886">
    <property type="term" value="C:plasma membrane"/>
    <property type="evidence" value="ECO:0007669"/>
    <property type="project" value="UniProtKB-SubCell"/>
</dbReference>
<dbReference type="EMBL" id="PFGY01000009">
    <property type="protein sequence ID" value="PIW76647.1"/>
    <property type="molecule type" value="Genomic_DNA"/>
</dbReference>
<evidence type="ECO:0000313" key="10">
    <source>
        <dbReference type="Proteomes" id="UP000229561"/>
    </source>
</evidence>